<dbReference type="WBParaSite" id="nRc.2.0.1.t16186-RA">
    <property type="protein sequence ID" value="nRc.2.0.1.t16186-RA"/>
    <property type="gene ID" value="nRc.2.0.1.g16186"/>
</dbReference>
<comment type="catalytic activity">
    <reaction evidence="26">
        <text>1-tetradecanoyl-sn-glycero-3-phosphocholine + H2O = 1-tetradecanoyl-sn-glycerol + phosphocholine + H(+)</text>
        <dbReference type="Rhea" id="RHEA:40999"/>
        <dbReference type="ChEBI" id="CHEBI:15377"/>
        <dbReference type="ChEBI" id="CHEBI:15378"/>
        <dbReference type="ChEBI" id="CHEBI:64489"/>
        <dbReference type="ChEBI" id="CHEBI:75536"/>
        <dbReference type="ChEBI" id="CHEBI:295975"/>
    </reaction>
    <physiologicalReaction direction="left-to-right" evidence="26">
        <dbReference type="Rhea" id="RHEA:41000"/>
    </physiologicalReaction>
</comment>
<comment type="catalytic activity">
    <reaction evidence="23">
        <text>glycero-2-phosphocholine + H2O = phosphocholine + glycerol + H(+)</text>
        <dbReference type="Rhea" id="RHEA:61684"/>
        <dbReference type="ChEBI" id="CHEBI:15377"/>
        <dbReference type="ChEBI" id="CHEBI:15378"/>
        <dbReference type="ChEBI" id="CHEBI:17754"/>
        <dbReference type="ChEBI" id="CHEBI:144950"/>
        <dbReference type="ChEBI" id="CHEBI:295975"/>
    </reaction>
    <physiologicalReaction direction="left-to-right" evidence="23">
        <dbReference type="Rhea" id="RHEA:61685"/>
    </physiologicalReaction>
</comment>
<evidence type="ECO:0000256" key="20">
    <source>
        <dbReference type="ARBA" id="ARBA00046203"/>
    </source>
</evidence>
<evidence type="ECO:0000256" key="1">
    <source>
        <dbReference type="ARBA" id="ARBA00001947"/>
    </source>
</evidence>
<dbReference type="AlphaFoldDB" id="A0A915IQU6"/>
<keyword evidence="9" id="KW-0732">Signal</keyword>
<evidence type="ECO:0000256" key="3">
    <source>
        <dbReference type="ARBA" id="ARBA00010594"/>
    </source>
</evidence>
<keyword evidence="32" id="KW-1185">Reference proteome</keyword>
<dbReference type="PANTHER" id="PTHR10151">
    <property type="entry name" value="ECTONUCLEOTIDE PYROPHOSPHATASE/PHOSPHODIESTERASE"/>
    <property type="match status" value="1"/>
</dbReference>
<evidence type="ECO:0000256" key="14">
    <source>
        <dbReference type="ARBA" id="ARBA00023136"/>
    </source>
</evidence>
<comment type="catalytic activity">
    <reaction evidence="21">
        <text>1-dodecanoyl-sn-glycero-3-phosphocholine + H2O = 1-dodecanoyl-sn-glycerol + phosphocholine + H(+)</text>
        <dbReference type="Rhea" id="RHEA:41127"/>
        <dbReference type="ChEBI" id="CHEBI:15377"/>
        <dbReference type="ChEBI" id="CHEBI:15378"/>
        <dbReference type="ChEBI" id="CHEBI:74966"/>
        <dbReference type="ChEBI" id="CHEBI:75529"/>
        <dbReference type="ChEBI" id="CHEBI:295975"/>
    </reaction>
    <physiologicalReaction direction="left-to-right" evidence="21">
        <dbReference type="Rhea" id="RHEA:41128"/>
    </physiologicalReaction>
</comment>
<evidence type="ECO:0000256" key="24">
    <source>
        <dbReference type="ARBA" id="ARBA00047494"/>
    </source>
</evidence>
<evidence type="ECO:0000256" key="29">
    <source>
        <dbReference type="ARBA" id="ARBA00048703"/>
    </source>
</evidence>
<evidence type="ECO:0000256" key="6">
    <source>
        <dbReference type="ARBA" id="ARBA00022553"/>
    </source>
</evidence>
<comment type="catalytic activity">
    <reaction evidence="27">
        <text>1-hexadecanoyl-sn-glycero-3-phosphocholine + H2O = 1-hexadecanoyl-sn-glycerol + phosphocholine + H(+)</text>
        <dbReference type="Rhea" id="RHEA:41119"/>
        <dbReference type="ChEBI" id="CHEBI:15377"/>
        <dbReference type="ChEBI" id="CHEBI:15378"/>
        <dbReference type="ChEBI" id="CHEBI:72998"/>
        <dbReference type="ChEBI" id="CHEBI:75542"/>
        <dbReference type="ChEBI" id="CHEBI:295975"/>
    </reaction>
    <physiologicalReaction direction="left-to-right" evidence="27">
        <dbReference type="Rhea" id="RHEA:41120"/>
    </physiologicalReaction>
</comment>
<evidence type="ECO:0000256" key="17">
    <source>
        <dbReference type="ARBA" id="ARBA00023288"/>
    </source>
</evidence>
<keyword evidence="10" id="KW-0378">Hydrolase</keyword>
<evidence type="ECO:0000256" key="11">
    <source>
        <dbReference type="ARBA" id="ARBA00022833"/>
    </source>
</evidence>
<keyword evidence="6" id="KW-0597">Phosphoprotein</keyword>
<evidence type="ECO:0000256" key="31">
    <source>
        <dbReference type="ARBA" id="ARBA00049320"/>
    </source>
</evidence>
<comment type="catalytic activity">
    <reaction evidence="25">
        <text>a 1-acyl-sn-glycero-3-phosphocholine + H2O = a 1-acyl-sn-glycerol + phosphocholine + H(+)</text>
        <dbReference type="Rhea" id="RHEA:44720"/>
        <dbReference type="ChEBI" id="CHEBI:15377"/>
        <dbReference type="ChEBI" id="CHEBI:15378"/>
        <dbReference type="ChEBI" id="CHEBI:58168"/>
        <dbReference type="ChEBI" id="CHEBI:64683"/>
        <dbReference type="ChEBI" id="CHEBI:295975"/>
    </reaction>
    <physiologicalReaction direction="left-to-right" evidence="25">
        <dbReference type="Rhea" id="RHEA:44721"/>
    </physiologicalReaction>
</comment>
<evidence type="ECO:0000256" key="8">
    <source>
        <dbReference type="ARBA" id="ARBA00022723"/>
    </source>
</evidence>
<comment type="catalytic activity">
    <reaction evidence="28">
        <text>sphing-4-enine-phosphocholine + H2O = sphing-4-enine + phosphocholine + H(+)</text>
        <dbReference type="Rhea" id="RHEA:41095"/>
        <dbReference type="ChEBI" id="CHEBI:15377"/>
        <dbReference type="ChEBI" id="CHEBI:15378"/>
        <dbReference type="ChEBI" id="CHEBI:57756"/>
        <dbReference type="ChEBI" id="CHEBI:58906"/>
        <dbReference type="ChEBI" id="CHEBI:295975"/>
    </reaction>
    <physiologicalReaction direction="left-to-right" evidence="28">
        <dbReference type="Rhea" id="RHEA:41096"/>
    </physiologicalReaction>
</comment>
<dbReference type="GO" id="GO:0047390">
    <property type="term" value="F:glycerophosphocholine cholinephosphodiesterase activity"/>
    <property type="evidence" value="ECO:0007669"/>
    <property type="project" value="UniProtKB-EC"/>
</dbReference>
<evidence type="ECO:0000256" key="23">
    <source>
        <dbReference type="ARBA" id="ARBA00047482"/>
    </source>
</evidence>
<evidence type="ECO:0000256" key="19">
    <source>
        <dbReference type="ARBA" id="ARBA00032556"/>
    </source>
</evidence>
<comment type="cofactor">
    <cofactor evidence="1">
        <name>Zn(2+)</name>
        <dbReference type="ChEBI" id="CHEBI:29105"/>
    </cofactor>
</comment>
<evidence type="ECO:0000256" key="22">
    <source>
        <dbReference type="ARBA" id="ARBA00047322"/>
    </source>
</evidence>
<comment type="function">
    <text evidence="20">Choline-specific glycerophosphodiesterase that hydrolyzes glycerophosphocholine (GPC) and lysophosphatidylcholine (LPC) and contributes to supplying choline to the cells. Has a preference for LPC with short (12:0 and 14:0) or polyunsaturated (18:2 and 20:4) fatty acids. In vitro, hydrolyzes only choline-containing lysophospholipids, such as sphingosylphosphorylcholine (SPC), platelet-activating factor (PAF) and lysoPAF, but not other lysophospholipids.</text>
</comment>
<dbReference type="Pfam" id="PF01663">
    <property type="entry name" value="Phosphodiest"/>
    <property type="match status" value="1"/>
</dbReference>
<reference evidence="33" key="1">
    <citation type="submission" date="2022-11" db="UniProtKB">
        <authorList>
            <consortium name="WormBaseParasite"/>
        </authorList>
    </citation>
    <scope>IDENTIFICATION</scope>
</reference>
<keyword evidence="12" id="KW-0442">Lipid degradation</keyword>
<dbReference type="InterPro" id="IPR017850">
    <property type="entry name" value="Alkaline_phosphatase_core_sf"/>
</dbReference>
<evidence type="ECO:0000256" key="10">
    <source>
        <dbReference type="ARBA" id="ARBA00022801"/>
    </source>
</evidence>
<comment type="catalytic activity">
    <reaction evidence="22">
        <text>1-(9Z-octadecenoyl)-sn-glycero-3-phosphocholine + H2O = 1-(9Z-octadecenoyl)-sn-glycerol + phosphocholine + H(+)</text>
        <dbReference type="Rhea" id="RHEA:41091"/>
        <dbReference type="ChEBI" id="CHEBI:15377"/>
        <dbReference type="ChEBI" id="CHEBI:15378"/>
        <dbReference type="ChEBI" id="CHEBI:28610"/>
        <dbReference type="ChEBI" id="CHEBI:75757"/>
        <dbReference type="ChEBI" id="CHEBI:295975"/>
    </reaction>
    <physiologicalReaction direction="left-to-right" evidence="22">
        <dbReference type="Rhea" id="RHEA:41092"/>
    </physiologicalReaction>
</comment>
<evidence type="ECO:0000313" key="32">
    <source>
        <dbReference type="Proteomes" id="UP000887565"/>
    </source>
</evidence>
<evidence type="ECO:0000256" key="18">
    <source>
        <dbReference type="ARBA" id="ARBA00031167"/>
    </source>
</evidence>
<evidence type="ECO:0000256" key="25">
    <source>
        <dbReference type="ARBA" id="ARBA00047600"/>
    </source>
</evidence>
<dbReference type="OMA" id="QESIQWI"/>
<keyword evidence="15" id="KW-1015">Disulfide bond</keyword>
<organism evidence="32 33">
    <name type="scientific">Romanomermis culicivorax</name>
    <name type="common">Nematode worm</name>
    <dbReference type="NCBI Taxonomy" id="13658"/>
    <lineage>
        <taxon>Eukaryota</taxon>
        <taxon>Metazoa</taxon>
        <taxon>Ecdysozoa</taxon>
        <taxon>Nematoda</taxon>
        <taxon>Enoplea</taxon>
        <taxon>Dorylaimia</taxon>
        <taxon>Mermithida</taxon>
        <taxon>Mermithoidea</taxon>
        <taxon>Mermithidae</taxon>
        <taxon>Romanomermis</taxon>
    </lineage>
</organism>
<keyword evidence="11" id="KW-0862">Zinc</keyword>
<keyword evidence="7" id="KW-0336">GPI-anchor</keyword>
<comment type="catalytic activity">
    <reaction evidence="30">
        <text>1-(9Z,12Z)-octadecadienoyl-sn-glycero-3-phosphocholine + H2O = 1-(9Z,12Z-octadecadienoyl)-sn-glycerol + phosphocholine + H(+)</text>
        <dbReference type="Rhea" id="RHEA:41115"/>
        <dbReference type="ChEBI" id="CHEBI:15377"/>
        <dbReference type="ChEBI" id="CHEBI:15378"/>
        <dbReference type="ChEBI" id="CHEBI:28733"/>
        <dbReference type="ChEBI" id="CHEBI:75561"/>
        <dbReference type="ChEBI" id="CHEBI:295975"/>
    </reaction>
    <physiologicalReaction direction="left-to-right" evidence="30">
        <dbReference type="Rhea" id="RHEA:41116"/>
    </physiologicalReaction>
</comment>
<evidence type="ECO:0000256" key="7">
    <source>
        <dbReference type="ARBA" id="ARBA00022622"/>
    </source>
</evidence>
<evidence type="ECO:0000256" key="26">
    <source>
        <dbReference type="ARBA" id="ARBA00047779"/>
    </source>
</evidence>
<dbReference type="Proteomes" id="UP000887565">
    <property type="component" value="Unplaced"/>
</dbReference>
<evidence type="ECO:0000256" key="12">
    <source>
        <dbReference type="ARBA" id="ARBA00022963"/>
    </source>
</evidence>
<keyword evidence="14" id="KW-0472">Membrane</keyword>
<dbReference type="GO" id="GO:0046872">
    <property type="term" value="F:metal ion binding"/>
    <property type="evidence" value="ECO:0007669"/>
    <property type="project" value="UniProtKB-KW"/>
</dbReference>
<dbReference type="InterPro" id="IPR002591">
    <property type="entry name" value="Phosphodiest/P_Trfase"/>
</dbReference>
<evidence type="ECO:0000256" key="27">
    <source>
        <dbReference type="ARBA" id="ARBA00048209"/>
    </source>
</evidence>
<sequence>MQFKPYFHGQGVDKHQQILNEIDFNQTLLYNGGEQTKSILLAAREQGVSTSIFQLTQDSISNISINVNQKQLIVFYSETLYSQALIQGSQSYDVEKQVEVLSKMIENLQNRITKSNLLKTLDLIVLSTHGLPQESIQWIYLDDFINMHNIAFVVSLGAFTMIYPAQHKTNQVYRELLENVPNVKVYLREDIPDRLKLKNSIKFAPILVIAENPFSIFCRNLEKIVFPKFAINNQLSSSSAEELFLPQTQSGYDNLDKDMRGVFFARGPC</sequence>
<name>A0A915IQU6_ROMCU</name>
<evidence type="ECO:0000256" key="30">
    <source>
        <dbReference type="ARBA" id="ARBA00049092"/>
    </source>
</evidence>
<comment type="subcellular location">
    <subcellularLocation>
        <location evidence="2">Cell membrane</location>
        <topology evidence="2">Lipid-anchor</topology>
        <topology evidence="2">GPI-anchor</topology>
    </subcellularLocation>
</comment>
<dbReference type="GO" id="GO:0016042">
    <property type="term" value="P:lipid catabolic process"/>
    <property type="evidence" value="ECO:0007669"/>
    <property type="project" value="UniProtKB-KW"/>
</dbReference>
<evidence type="ECO:0000256" key="21">
    <source>
        <dbReference type="ARBA" id="ARBA00047290"/>
    </source>
</evidence>
<dbReference type="GO" id="GO:0005886">
    <property type="term" value="C:plasma membrane"/>
    <property type="evidence" value="ECO:0007669"/>
    <property type="project" value="UniProtKB-SubCell"/>
</dbReference>
<comment type="similarity">
    <text evidence="3">Belongs to the nucleotide pyrophosphatase/phosphodiesterase family.</text>
</comment>
<comment type="catalytic activity">
    <reaction evidence="31">
        <text>1-(5Z,8Z,11Z,14Z-eicosatetraenoyl)-sn-glycero-3-phosphocholine + H2O = 1-(5Z,8Z,11Z,14Z-eicosatetraenoyl)-sn-glycerol + phosphocholine + H(+)</text>
        <dbReference type="Rhea" id="RHEA:41003"/>
        <dbReference type="ChEBI" id="CHEBI:15377"/>
        <dbReference type="ChEBI" id="CHEBI:15378"/>
        <dbReference type="ChEBI" id="CHEBI:34071"/>
        <dbReference type="ChEBI" id="CHEBI:74344"/>
        <dbReference type="ChEBI" id="CHEBI:295975"/>
    </reaction>
    <physiologicalReaction direction="left-to-right" evidence="31">
        <dbReference type="Rhea" id="RHEA:41004"/>
    </physiologicalReaction>
</comment>
<evidence type="ECO:0000256" key="15">
    <source>
        <dbReference type="ARBA" id="ARBA00023157"/>
    </source>
</evidence>
<keyword evidence="8" id="KW-0479">Metal-binding</keyword>
<evidence type="ECO:0000256" key="2">
    <source>
        <dbReference type="ARBA" id="ARBA00004609"/>
    </source>
</evidence>
<evidence type="ECO:0000256" key="16">
    <source>
        <dbReference type="ARBA" id="ARBA00023180"/>
    </source>
</evidence>
<evidence type="ECO:0000256" key="9">
    <source>
        <dbReference type="ARBA" id="ARBA00022729"/>
    </source>
</evidence>
<evidence type="ECO:0000256" key="28">
    <source>
        <dbReference type="ARBA" id="ARBA00048234"/>
    </source>
</evidence>
<keyword evidence="16" id="KW-0325">Glycoprotein</keyword>
<comment type="catalytic activity">
    <reaction evidence="29">
        <text>sn-glycerol 3-phosphocholine + H2O = phosphocholine + glycerol + H(+)</text>
        <dbReference type="Rhea" id="RHEA:19545"/>
        <dbReference type="ChEBI" id="CHEBI:15377"/>
        <dbReference type="ChEBI" id="CHEBI:15378"/>
        <dbReference type="ChEBI" id="CHEBI:16870"/>
        <dbReference type="ChEBI" id="CHEBI:17754"/>
        <dbReference type="ChEBI" id="CHEBI:295975"/>
        <dbReference type="EC" id="3.1.4.38"/>
    </reaction>
    <physiologicalReaction direction="left-to-right" evidence="29">
        <dbReference type="Rhea" id="RHEA:19546"/>
    </physiologicalReaction>
</comment>
<dbReference type="Gene3D" id="3.40.720.10">
    <property type="entry name" value="Alkaline Phosphatase, subunit A"/>
    <property type="match status" value="1"/>
</dbReference>
<keyword evidence="5" id="KW-1003">Cell membrane</keyword>
<dbReference type="EC" id="3.1.4.38" evidence="4"/>
<comment type="catalytic activity">
    <reaction evidence="24">
        <text>a 1-O-alkyl-sn-glycero-3-phosphocholine + H2O = a 1-O-alkyl-sn-glycerol + phosphocholine + H(+)</text>
        <dbReference type="Rhea" id="RHEA:36083"/>
        <dbReference type="ChEBI" id="CHEBI:15377"/>
        <dbReference type="ChEBI" id="CHEBI:15378"/>
        <dbReference type="ChEBI" id="CHEBI:15850"/>
        <dbReference type="ChEBI" id="CHEBI:30909"/>
        <dbReference type="ChEBI" id="CHEBI:295975"/>
    </reaction>
    <physiologicalReaction direction="left-to-right" evidence="24">
        <dbReference type="Rhea" id="RHEA:36084"/>
    </physiologicalReaction>
</comment>
<dbReference type="SUPFAM" id="SSF53649">
    <property type="entry name" value="Alkaline phosphatase-like"/>
    <property type="match status" value="1"/>
</dbReference>
<dbReference type="GO" id="GO:0098552">
    <property type="term" value="C:side of membrane"/>
    <property type="evidence" value="ECO:0007669"/>
    <property type="project" value="UniProtKB-KW"/>
</dbReference>
<proteinExistence type="inferred from homology"/>
<dbReference type="PANTHER" id="PTHR10151:SF66">
    <property type="entry name" value="GLYCEROPHOSPHOCHOLINE CHOLINEPHOSPHODIESTERASE ENPP6"/>
    <property type="match status" value="1"/>
</dbReference>
<evidence type="ECO:0000256" key="5">
    <source>
        <dbReference type="ARBA" id="ARBA00022475"/>
    </source>
</evidence>
<keyword evidence="13" id="KW-0443">Lipid metabolism</keyword>
<protein>
    <recommendedName>
        <fullName evidence="4">glycerophosphocholine cholinephosphodiesterase</fullName>
        <ecNumber evidence="4">3.1.4.38</ecNumber>
    </recommendedName>
    <alternativeName>
        <fullName evidence="19">Choline-specific glycerophosphodiester phosphodiesterase</fullName>
    </alternativeName>
    <alternativeName>
        <fullName evidence="18">Ectonucleotide pyrophosphatase/phosphodiesterase family member 6</fullName>
    </alternativeName>
</protein>
<evidence type="ECO:0000256" key="13">
    <source>
        <dbReference type="ARBA" id="ARBA00023098"/>
    </source>
</evidence>
<evidence type="ECO:0000313" key="33">
    <source>
        <dbReference type="WBParaSite" id="nRc.2.0.1.t16186-RA"/>
    </source>
</evidence>
<keyword evidence="17" id="KW-0449">Lipoprotein</keyword>
<evidence type="ECO:0000256" key="4">
    <source>
        <dbReference type="ARBA" id="ARBA00012318"/>
    </source>
</evidence>
<dbReference type="Gene3D" id="3.30.1360.180">
    <property type="match status" value="1"/>
</dbReference>
<accession>A0A915IQU6</accession>